<organism evidence="3 5">
    <name type="scientific">Fusicatenibacter saccharivorans</name>
    <dbReference type="NCBI Taxonomy" id="1150298"/>
    <lineage>
        <taxon>Bacteria</taxon>
        <taxon>Bacillati</taxon>
        <taxon>Bacillota</taxon>
        <taxon>Clostridia</taxon>
        <taxon>Lachnospirales</taxon>
        <taxon>Lachnospiraceae</taxon>
        <taxon>Fusicatenibacter</taxon>
    </lineage>
</organism>
<evidence type="ECO:0000313" key="5">
    <source>
        <dbReference type="Proteomes" id="UP000095709"/>
    </source>
</evidence>
<proteinExistence type="predicted"/>
<evidence type="ECO:0000313" key="4">
    <source>
        <dbReference type="EMBL" id="MCG4765306.1"/>
    </source>
</evidence>
<feature type="chain" id="PRO_5008032239" evidence="2">
    <location>
        <begin position="22"/>
        <end position="82"/>
    </location>
</feature>
<reference evidence="3 5" key="1">
    <citation type="submission" date="2015-09" db="EMBL/GenBank/DDBJ databases">
        <authorList>
            <consortium name="Pathogen Informatics"/>
        </authorList>
    </citation>
    <scope>NUCLEOTIDE SEQUENCE [LARGE SCALE GENOMIC DNA]</scope>
    <source>
        <strain evidence="3 5">2789STDY5834885</strain>
    </source>
</reference>
<dbReference type="Proteomes" id="UP001199915">
    <property type="component" value="Unassembled WGS sequence"/>
</dbReference>
<dbReference type="AlphaFoldDB" id="A0A174RYV6"/>
<gene>
    <name evidence="3" type="ORF">ERS852498_03075</name>
    <name evidence="4" type="ORF">L0N21_07250</name>
</gene>
<feature type="signal peptide" evidence="2">
    <location>
        <begin position="1"/>
        <end position="21"/>
    </location>
</feature>
<protein>
    <submittedName>
        <fullName evidence="4">RagB/SusD family nutrient uptake outer membrane protein</fullName>
    </submittedName>
</protein>
<reference evidence="4" key="2">
    <citation type="submission" date="2022-01" db="EMBL/GenBank/DDBJ databases">
        <title>Collection of gut derived symbiotic bacterial strains cultured from healthy donors.</title>
        <authorList>
            <person name="Lin H."/>
            <person name="Kohout C."/>
            <person name="Waligurski E."/>
            <person name="Pamer E.G."/>
        </authorList>
    </citation>
    <scope>NUCLEOTIDE SEQUENCE</scope>
    <source>
        <strain evidence="4">DFI.5.49</strain>
    </source>
</reference>
<sequence length="82" mass="8845">MKRIFPFFLAGILLLSFSACSSETSGPDQVSSTESSTVQPPETDSDATQSSSNTMKQETVSPNSDSNILIAYFTMPEDVDDN</sequence>
<accession>A0A174RYV6</accession>
<feature type="region of interest" description="Disordered" evidence="1">
    <location>
        <begin position="21"/>
        <end position="67"/>
    </location>
</feature>
<dbReference type="EMBL" id="JAKNFS010000008">
    <property type="protein sequence ID" value="MCG4765306.1"/>
    <property type="molecule type" value="Genomic_DNA"/>
</dbReference>
<keyword evidence="2" id="KW-0732">Signal</keyword>
<dbReference type="PROSITE" id="PS51257">
    <property type="entry name" value="PROKAR_LIPOPROTEIN"/>
    <property type="match status" value="1"/>
</dbReference>
<evidence type="ECO:0000256" key="1">
    <source>
        <dbReference type="SAM" id="MobiDB-lite"/>
    </source>
</evidence>
<dbReference type="RefSeq" id="WP_055267973.1">
    <property type="nucleotide sequence ID" value="NZ_CZAL01000021.1"/>
</dbReference>
<dbReference type="Proteomes" id="UP000095709">
    <property type="component" value="Unassembled WGS sequence"/>
</dbReference>
<evidence type="ECO:0000256" key="2">
    <source>
        <dbReference type="SAM" id="SignalP"/>
    </source>
</evidence>
<dbReference type="EMBL" id="CZAL01000021">
    <property type="protein sequence ID" value="CUP89281.1"/>
    <property type="molecule type" value="Genomic_DNA"/>
</dbReference>
<name>A0A174RYV6_9FIRM</name>
<evidence type="ECO:0000313" key="3">
    <source>
        <dbReference type="EMBL" id="CUP89281.1"/>
    </source>
</evidence>